<dbReference type="InterPro" id="IPR050169">
    <property type="entry name" value="Krueppel_C2H2_ZnF"/>
</dbReference>
<dbReference type="AlphaFoldDB" id="A0A8C5ST58"/>
<feature type="domain" description="KRAB" evidence="1">
    <location>
        <begin position="48"/>
        <end position="103"/>
    </location>
</feature>
<dbReference type="GO" id="GO:0006355">
    <property type="term" value="P:regulation of DNA-templated transcription"/>
    <property type="evidence" value="ECO:0007669"/>
    <property type="project" value="InterPro"/>
</dbReference>
<keyword evidence="3" id="KW-1185">Reference proteome</keyword>
<dbReference type="SMART" id="SM00349">
    <property type="entry name" value="KRAB"/>
    <property type="match status" value="1"/>
</dbReference>
<dbReference type="Pfam" id="PF01352">
    <property type="entry name" value="KRAB"/>
    <property type="match status" value="1"/>
</dbReference>
<reference evidence="2" key="2">
    <citation type="submission" date="2025-09" db="UniProtKB">
        <authorList>
            <consortium name="Ensembl"/>
        </authorList>
    </citation>
    <scope>IDENTIFICATION</scope>
</reference>
<dbReference type="Ensembl" id="ENSLLTT00000022732.1">
    <property type="protein sequence ID" value="ENSLLTP00000021919.1"/>
    <property type="gene ID" value="ENSLLTG00000016344.1"/>
</dbReference>
<proteinExistence type="predicted"/>
<protein>
    <recommendedName>
        <fullName evidence="1">KRAB domain-containing protein</fullName>
    </recommendedName>
</protein>
<dbReference type="SUPFAM" id="SSF109640">
    <property type="entry name" value="KRAB domain (Kruppel-associated box)"/>
    <property type="match status" value="1"/>
</dbReference>
<dbReference type="PANTHER" id="PTHR23232:SF142">
    <property type="entry name" value="GASTRULA ZINC FINGER PROTEIN XLCGF57.1-LIKE-RELATED"/>
    <property type="match status" value="1"/>
</dbReference>
<evidence type="ECO:0000259" key="1">
    <source>
        <dbReference type="PROSITE" id="PS50805"/>
    </source>
</evidence>
<reference evidence="2" key="1">
    <citation type="submission" date="2025-08" db="UniProtKB">
        <authorList>
            <consortium name="Ensembl"/>
        </authorList>
    </citation>
    <scope>IDENTIFICATION</scope>
</reference>
<evidence type="ECO:0000313" key="2">
    <source>
        <dbReference type="Ensembl" id="ENSLLTP00000021919.1"/>
    </source>
</evidence>
<dbReference type="CDD" id="cd07765">
    <property type="entry name" value="KRAB_A-box"/>
    <property type="match status" value="1"/>
</dbReference>
<dbReference type="PROSITE" id="PS50805">
    <property type="entry name" value="KRAB"/>
    <property type="match status" value="1"/>
</dbReference>
<name>A0A8C5ST58_LATLA</name>
<dbReference type="InterPro" id="IPR001909">
    <property type="entry name" value="KRAB"/>
</dbReference>
<accession>A0A8C5ST58</accession>
<dbReference type="InterPro" id="IPR036051">
    <property type="entry name" value="KRAB_dom_sf"/>
</dbReference>
<dbReference type="Proteomes" id="UP000694406">
    <property type="component" value="Unplaced"/>
</dbReference>
<organism evidence="2 3">
    <name type="scientific">Laticauda laticaudata</name>
    <name type="common">Blue-ringed sea krait</name>
    <name type="synonym">Blue-lipped sea krait</name>
    <dbReference type="NCBI Taxonomy" id="8630"/>
    <lineage>
        <taxon>Eukaryota</taxon>
        <taxon>Metazoa</taxon>
        <taxon>Chordata</taxon>
        <taxon>Craniata</taxon>
        <taxon>Vertebrata</taxon>
        <taxon>Euteleostomi</taxon>
        <taxon>Lepidosauria</taxon>
        <taxon>Squamata</taxon>
        <taxon>Bifurcata</taxon>
        <taxon>Unidentata</taxon>
        <taxon>Episquamata</taxon>
        <taxon>Toxicofera</taxon>
        <taxon>Serpentes</taxon>
        <taxon>Colubroidea</taxon>
        <taxon>Elapidae</taxon>
        <taxon>Laticaudinae</taxon>
        <taxon>Laticauda</taxon>
    </lineage>
</organism>
<evidence type="ECO:0000313" key="3">
    <source>
        <dbReference type="Proteomes" id="UP000694406"/>
    </source>
</evidence>
<dbReference type="GeneTree" id="ENSGT01140000282603"/>
<sequence length="103" mass="12148">MAVQVLHKHLQCWSTHNFWRQIIPLINCSDCWEISLYFTITSPLEGLVSFKEVAVYFSEEEWSQLDPDQKVLHSEVMLENRRNVVSLGKSFLVPNQEVQKERL</sequence>
<dbReference type="Gene3D" id="6.10.140.140">
    <property type="match status" value="1"/>
</dbReference>
<dbReference type="PANTHER" id="PTHR23232">
    <property type="entry name" value="KRAB DOMAIN C2H2 ZINC FINGER"/>
    <property type="match status" value="1"/>
</dbReference>